<accession>A0A0K2VC21</accession>
<dbReference type="AlphaFoldDB" id="A0A0K2VC21"/>
<sequence length="59" mass="6661">MKMNTYLYVIFRGDELSILVPVDVRASITVHCAFNLDILPNLVLRGNGFYSYIYAGCLS</sequence>
<protein>
    <submittedName>
        <fullName evidence="1">Uncharacterized protein</fullName>
    </submittedName>
</protein>
<name>A0A0K2VC21_LEPSM</name>
<organism evidence="1">
    <name type="scientific">Lepeophtheirus salmonis</name>
    <name type="common">Salmon louse</name>
    <name type="synonym">Caligus salmonis</name>
    <dbReference type="NCBI Taxonomy" id="72036"/>
    <lineage>
        <taxon>Eukaryota</taxon>
        <taxon>Metazoa</taxon>
        <taxon>Ecdysozoa</taxon>
        <taxon>Arthropoda</taxon>
        <taxon>Crustacea</taxon>
        <taxon>Multicrustacea</taxon>
        <taxon>Hexanauplia</taxon>
        <taxon>Copepoda</taxon>
        <taxon>Siphonostomatoida</taxon>
        <taxon>Caligidae</taxon>
        <taxon>Lepeophtheirus</taxon>
    </lineage>
</organism>
<reference evidence="1" key="1">
    <citation type="submission" date="2014-05" db="EMBL/GenBank/DDBJ databases">
        <authorList>
            <person name="Chronopoulou M."/>
        </authorList>
    </citation>
    <scope>NUCLEOTIDE SEQUENCE</scope>
    <source>
        <tissue evidence="1">Whole organism</tissue>
    </source>
</reference>
<evidence type="ECO:0000313" key="1">
    <source>
        <dbReference type="EMBL" id="CDW47737.1"/>
    </source>
</evidence>
<dbReference type="EMBL" id="HACA01030376">
    <property type="protein sequence ID" value="CDW47737.1"/>
    <property type="molecule type" value="Transcribed_RNA"/>
</dbReference>
<proteinExistence type="predicted"/>